<protein>
    <submittedName>
        <fullName evidence="4">Membrane protease YdiL (CAAX protease family)</fullName>
    </submittedName>
</protein>
<keyword evidence="4" id="KW-0645">Protease</keyword>
<dbReference type="GO" id="GO:0008233">
    <property type="term" value="F:peptidase activity"/>
    <property type="evidence" value="ECO:0007669"/>
    <property type="project" value="UniProtKB-KW"/>
</dbReference>
<evidence type="ECO:0000259" key="3">
    <source>
        <dbReference type="Pfam" id="PF02517"/>
    </source>
</evidence>
<evidence type="ECO:0000256" key="2">
    <source>
        <dbReference type="SAM" id="Phobius"/>
    </source>
</evidence>
<feature type="transmembrane region" description="Helical" evidence="2">
    <location>
        <begin position="35"/>
        <end position="62"/>
    </location>
</feature>
<dbReference type="InterPro" id="IPR003675">
    <property type="entry name" value="Rce1/LyrA-like_dom"/>
</dbReference>
<keyword evidence="2" id="KW-0812">Transmembrane</keyword>
<dbReference type="GO" id="GO:0006508">
    <property type="term" value="P:proteolysis"/>
    <property type="evidence" value="ECO:0007669"/>
    <property type="project" value="UniProtKB-KW"/>
</dbReference>
<comment type="caution">
    <text evidence="4">The sequence shown here is derived from an EMBL/GenBank/DDBJ whole genome shotgun (WGS) entry which is preliminary data.</text>
</comment>
<feature type="transmembrane region" description="Helical" evidence="2">
    <location>
        <begin position="251"/>
        <end position="268"/>
    </location>
</feature>
<feature type="transmembrane region" description="Helical" evidence="2">
    <location>
        <begin position="74"/>
        <end position="99"/>
    </location>
</feature>
<keyword evidence="2" id="KW-1133">Transmembrane helix</keyword>
<dbReference type="RefSeq" id="WP_239562127.1">
    <property type="nucleotide sequence ID" value="NZ_JAFBCL010000001.1"/>
</dbReference>
<gene>
    <name evidence="4" type="ORF">JOE68_000858</name>
</gene>
<name>A0ABS2S3U5_9PSEU</name>
<feature type="transmembrane region" description="Helical" evidence="2">
    <location>
        <begin position="120"/>
        <end position="145"/>
    </location>
</feature>
<proteinExistence type="predicted"/>
<keyword evidence="2" id="KW-0472">Membrane</keyword>
<feature type="transmembrane region" description="Helical" evidence="2">
    <location>
        <begin position="165"/>
        <end position="186"/>
    </location>
</feature>
<keyword evidence="4" id="KW-0378">Hydrolase</keyword>
<reference evidence="4 5" key="1">
    <citation type="submission" date="2021-01" db="EMBL/GenBank/DDBJ databases">
        <title>Sequencing the genomes of 1000 actinobacteria strains.</title>
        <authorList>
            <person name="Klenk H.-P."/>
        </authorList>
    </citation>
    <scope>NUCLEOTIDE SEQUENCE [LARGE SCALE GENOMIC DNA]</scope>
    <source>
        <strain evidence="4 5">DSM 44581</strain>
    </source>
</reference>
<evidence type="ECO:0000256" key="1">
    <source>
        <dbReference type="SAM" id="MobiDB-lite"/>
    </source>
</evidence>
<feature type="domain" description="CAAX prenyl protease 2/Lysostaphin resistance protein A-like" evidence="3">
    <location>
        <begin position="169"/>
        <end position="255"/>
    </location>
</feature>
<feature type="transmembrane region" description="Helical" evidence="2">
    <location>
        <begin position="198"/>
        <end position="217"/>
    </location>
</feature>
<dbReference type="EMBL" id="JAFBCL010000001">
    <property type="protein sequence ID" value="MBM7809993.1"/>
    <property type="molecule type" value="Genomic_DNA"/>
</dbReference>
<organism evidence="4 5">
    <name type="scientific">Saccharothrix algeriensis</name>
    <dbReference type="NCBI Taxonomy" id="173560"/>
    <lineage>
        <taxon>Bacteria</taxon>
        <taxon>Bacillati</taxon>
        <taxon>Actinomycetota</taxon>
        <taxon>Actinomycetes</taxon>
        <taxon>Pseudonocardiales</taxon>
        <taxon>Pseudonocardiaceae</taxon>
        <taxon>Saccharothrix</taxon>
    </lineage>
</organism>
<evidence type="ECO:0000313" key="5">
    <source>
        <dbReference type="Proteomes" id="UP001195724"/>
    </source>
</evidence>
<dbReference type="Proteomes" id="UP001195724">
    <property type="component" value="Unassembled WGS sequence"/>
</dbReference>
<feature type="transmembrane region" description="Helical" evidence="2">
    <location>
        <begin position="223"/>
        <end position="244"/>
    </location>
</feature>
<evidence type="ECO:0000313" key="4">
    <source>
        <dbReference type="EMBL" id="MBM7809993.1"/>
    </source>
</evidence>
<sequence>MTSPDQPAEVPARPPGSSDLPPVAAPPARRRARGWWLLGVFLVAEVVMVLAAVLVLVPFAAADPDLLEGRLPPWPLLALLVVPTAVAALAAAGGTALLGGGPRAGRVRRELALRWDLRDAGRGLVFGAGGLLLTIPAAALWAAWVGGDANSAVGDAFAGRQLGPVAAGVAFLAVWLLAPLGEEVLFRGVLWRALEHWGWNRWVVFAVTTVVFSVAHLELVRTPLLLVLSVPIGLARVFTGNLLASIVAHQVNNFLPAVAVLLTTTGVLG</sequence>
<feature type="region of interest" description="Disordered" evidence="1">
    <location>
        <begin position="1"/>
        <end position="25"/>
    </location>
</feature>
<accession>A0ABS2S3U5</accession>
<dbReference type="Pfam" id="PF02517">
    <property type="entry name" value="Rce1-like"/>
    <property type="match status" value="1"/>
</dbReference>
<keyword evidence="5" id="KW-1185">Reference proteome</keyword>